<sequence length="52" mass="5056">MTDANGGDTTDTPTHKEYVKYSGALVGGGLLTDCTGGSGSTETAASTVTSGD</sequence>
<feature type="region of interest" description="Disordered" evidence="1">
    <location>
        <begin position="33"/>
        <end position="52"/>
    </location>
</feature>
<geneLocation type="plasmid" evidence="3 8">
    <name>HMPLAS1</name>
</geneLocation>
<dbReference type="RefSeq" id="WP_004061020.1">
    <property type="nucleotide sequence ID" value="NC_017944.1"/>
</dbReference>
<dbReference type="KEGG" id="hme:HFX_6104"/>
<dbReference type="EMBL" id="AOLO01000015">
    <property type="protein sequence ID" value="ELZ97442.1"/>
    <property type="molecule type" value="Genomic_DNA"/>
</dbReference>
<dbReference type="AlphaFoldDB" id="I3RAG9"/>
<keyword evidence="7" id="KW-1185">Reference proteome</keyword>
<evidence type="ECO:0000313" key="2">
    <source>
        <dbReference type="EMBL" id="AFK21229.1"/>
    </source>
</evidence>
<reference evidence="2" key="1">
    <citation type="journal article" date="2012" name="Appl. Environ. Microbiol.">
        <title>Identification of the haloarchaeal phasin (PhaP) that functions in polyhydroxyalkanoate accumulation and granule formation in Haloferax mediterranei.</title>
        <authorList>
            <person name="Cai S."/>
            <person name="Cai L."/>
            <person name="Liu H."/>
            <person name="Liu X."/>
            <person name="Han J."/>
            <person name="Zhou J."/>
            <person name="Xiang H."/>
        </authorList>
    </citation>
    <scope>NUCLEOTIDE SEQUENCE</scope>
    <source>
        <strain evidence="2">CGMCC 1.2087</strain>
    </source>
</reference>
<geneLocation type="plasmid" evidence="5 9">
    <name>pHME505</name>
</geneLocation>
<feature type="compositionally biased region" description="Polar residues" evidence="1">
    <location>
        <begin position="40"/>
        <end position="52"/>
    </location>
</feature>
<dbReference type="Proteomes" id="UP000299011">
    <property type="component" value="Plasmid pHME505"/>
</dbReference>
<dbReference type="Proteomes" id="UP000011603">
    <property type="component" value="Unassembled WGS sequence"/>
</dbReference>
<evidence type="ECO:0000313" key="6">
    <source>
        <dbReference type="Proteomes" id="UP000006469"/>
    </source>
</evidence>
<reference evidence="2" key="5">
    <citation type="submission" date="2014-05" db="EMBL/GenBank/DDBJ databases">
        <authorList>
            <person name="Wang L."/>
            <person name="Yang H."/>
            <person name="Xiang H."/>
        </authorList>
    </citation>
    <scope>NUCLEOTIDE SEQUENCE</scope>
    <source>
        <strain evidence="2">CGMCC 1.2087</strain>
        <plasmid evidence="2">pHM500</plasmid>
    </source>
</reference>
<organism evidence="2 6">
    <name type="scientific">Haloferax mediterranei (strain ATCC 33500 / DSM 1411 / JCM 8866 / NBRC 14739 / NCIMB 2177 / R-4)</name>
    <name type="common">Halobacterium mediterranei</name>
    <dbReference type="NCBI Taxonomy" id="523841"/>
    <lineage>
        <taxon>Archaea</taxon>
        <taxon>Methanobacteriati</taxon>
        <taxon>Methanobacteriota</taxon>
        <taxon>Stenosarchaea group</taxon>
        <taxon>Halobacteria</taxon>
        <taxon>Halobacteriales</taxon>
        <taxon>Haloferacaceae</taxon>
        <taxon>Haloferax</taxon>
    </lineage>
</organism>
<protein>
    <submittedName>
        <fullName evidence="2 4">Iron transport protein</fullName>
    </submittedName>
</protein>
<dbReference type="HOGENOM" id="CLU_3075233_0_0_2"/>
<evidence type="ECO:0000313" key="3">
    <source>
        <dbReference type="EMBL" id="AHZ24667.1"/>
    </source>
</evidence>
<evidence type="ECO:0000256" key="1">
    <source>
        <dbReference type="SAM" id="MobiDB-lite"/>
    </source>
</evidence>
<evidence type="ECO:0000313" key="5">
    <source>
        <dbReference type="EMBL" id="QCQ77063.1"/>
    </source>
</evidence>
<accession>I3RAG9</accession>
<dbReference type="EMBL" id="CP039140">
    <property type="protein sequence ID" value="QCQ77063.1"/>
    <property type="molecule type" value="Genomic_DNA"/>
</dbReference>
<evidence type="ECO:0000313" key="7">
    <source>
        <dbReference type="Proteomes" id="UP000011603"/>
    </source>
</evidence>
<reference evidence="5 9" key="6">
    <citation type="submission" date="2019-04" db="EMBL/GenBank/DDBJ databases">
        <title>Methylomes of two halophilic Archaea, Haloarcula marismortui and Haloferax mediterranei.</title>
        <authorList>
            <person name="DasSarma S."/>
            <person name="DasSarma P."/>
            <person name="DasSarma S."/>
            <person name="Fomenkov A."/>
            <person name="Vincze T."/>
            <person name="Anton B.P."/>
            <person name="Roberts R.J."/>
        </authorList>
    </citation>
    <scope>NUCLEOTIDE SEQUENCE [LARGE SCALE GENOMIC DNA]</scope>
    <source>
        <strain evidence="5">ATCC 33500</strain>
        <strain evidence="9">ATCC 33500 / DSM 1411 / JCM 8866 / NBRC 14739 / NCIMB 2177 / R-4</strain>
        <plasmid evidence="5 9">pHME505</plasmid>
    </source>
</reference>
<gene>
    <name evidence="2" type="ordered locus">HFX_6104</name>
    <name evidence="3" type="ORF">BM92_17415</name>
    <name evidence="4" type="ORF">C439_19008</name>
    <name evidence="5" type="ORF">E6P09_17315</name>
</gene>
<keyword evidence="2" id="KW-0614">Plasmid</keyword>
<dbReference type="PATRIC" id="fig|523841.21.peg.3810"/>
<geneLocation type="plasmid" evidence="2 6">
    <name>pHM500</name>
</geneLocation>
<reference evidence="4 7" key="3">
    <citation type="journal article" date="2014" name="PLoS Genet.">
        <title>Phylogenetically driven sequencing of extremely halophilic archaea reveals strategies for static and dynamic osmo-response.</title>
        <authorList>
            <person name="Becker E.A."/>
            <person name="Seitzer P.M."/>
            <person name="Tritt A."/>
            <person name="Larsen D."/>
            <person name="Krusor M."/>
            <person name="Yao A.I."/>
            <person name="Wu D."/>
            <person name="Madern D."/>
            <person name="Eisen J.A."/>
            <person name="Darling A.E."/>
            <person name="Facciotti M.T."/>
        </authorList>
    </citation>
    <scope>NUCLEOTIDE SEQUENCE [LARGE SCALE GENOMIC DNA]</scope>
    <source>
        <strain evidence="4">ATCC 33500</strain>
        <strain evidence="7">ATCC 33500 / DSM 1411 / JCM 8866 / NBRC 14739 / NCIMB 2177 / R-4</strain>
    </source>
</reference>
<reference evidence="2 6" key="2">
    <citation type="journal article" date="2012" name="J. Bacteriol.">
        <title>Complete genome sequence of the metabolically versatile halophilic archaeon Haloferax mediterranei, a poly(3-hydroxybutyrate-co-3-hydroxyvalerate) producer.</title>
        <authorList>
            <person name="Han J."/>
            <person name="Zhang F."/>
            <person name="Hou J."/>
            <person name="Liu X."/>
            <person name="Li M."/>
            <person name="Liu H."/>
            <person name="Cai L."/>
            <person name="Zhang B."/>
            <person name="Chen Y."/>
            <person name="Zhou J."/>
            <person name="Hu S."/>
            <person name="Xiang H."/>
        </authorList>
    </citation>
    <scope>NUCLEOTIDE SEQUENCE [LARGE SCALE GENOMIC DNA]</scope>
    <source>
        <strain evidence="6">ATCC 33500 / DSM 1411 / JCM 8866 / NBRC 14739 / NCIMB 2177 / R-4</strain>
        <strain evidence="2">CGMCC 1.2087</strain>
        <plasmid evidence="6">pHM500</plasmid>
    </source>
</reference>
<reference evidence="3 8" key="4">
    <citation type="submission" date="2014-04" db="EMBL/GenBank/DDBJ databases">
        <title>Transcriptional profiles of Haloferax mediterranei on the basis of nitrogen availability.</title>
        <authorList>
            <person name="Bautista V."/>
        </authorList>
    </citation>
    <scope>NUCLEOTIDE SEQUENCE [LARGE SCALE GENOMIC DNA]</scope>
    <source>
        <strain evidence="3">ATCC 33500</strain>
        <strain evidence="8">ATCC 33500 / DSM 1411 / JCM 8866 / NBRC 14739 / NCIMB 2177 / R-4</strain>
        <plasmid evidence="3">HMPLAS1</plasmid>
        <plasmid evidence="8">Plasmid HMPLAS1</plasmid>
    </source>
</reference>
<evidence type="ECO:0000313" key="4">
    <source>
        <dbReference type="EMBL" id="ELZ97442.1"/>
    </source>
</evidence>
<name>I3RAG9_HALMT</name>
<dbReference type="EMBL" id="CP001871">
    <property type="protein sequence ID" value="AFK21229.1"/>
    <property type="molecule type" value="Genomic_DNA"/>
</dbReference>
<proteinExistence type="predicted"/>
<dbReference type="Proteomes" id="UP000006469">
    <property type="component" value="Plasmid pHM500"/>
</dbReference>
<dbReference type="GeneID" id="40158214"/>
<dbReference type="Proteomes" id="UP000027075">
    <property type="component" value="Plasmid HMPLAS1"/>
</dbReference>
<dbReference type="EMBL" id="CP007554">
    <property type="protein sequence ID" value="AHZ24667.1"/>
    <property type="molecule type" value="Genomic_DNA"/>
</dbReference>
<evidence type="ECO:0000313" key="8">
    <source>
        <dbReference type="Proteomes" id="UP000027075"/>
    </source>
</evidence>
<evidence type="ECO:0000313" key="9">
    <source>
        <dbReference type="Proteomes" id="UP000299011"/>
    </source>
</evidence>